<dbReference type="PANTHER" id="PTHR10974">
    <property type="entry name" value="FI08016P-RELATED"/>
    <property type="match status" value="1"/>
</dbReference>
<dbReference type="GeneID" id="136075863"/>
<evidence type="ECO:0000256" key="1">
    <source>
        <dbReference type="SAM" id="Phobius"/>
    </source>
</evidence>
<dbReference type="Proteomes" id="UP001652625">
    <property type="component" value="Chromosome 02"/>
</dbReference>
<proteinExistence type="predicted"/>
<sequence length="746" mass="86106">MKAQAEINIINELESGFRKLFNNENCELYGLLMYKLKKEVAQLLRPIKISIRSKPTTTNWNVSKIKKDSVNMRLLIKTKKLILLIIFAFICIILINLNITIEYNNKNRYNNENSANNEELRDYNISYREYNKTYGEYIKEDRESSNDQLKDNLIVDIKTIEKIQKNRINKSACVLPYLNPVSPDILHFIQTPHLNCSVRRYGRITNDGWFILKSNNASVSTITIKYIYRKTDFIVKFSDAILVKLKNGIFKHKLEDDFIQVEHNVEGFHHTEFHAHISSRSQNILRKNALKRADVKGLGLDIVLLMIDSQSNANFHRQLNKSMPQLLNDENTIILNGHTIIGDGTTAQLAGILIGEHEKDLPEARRSFTSSGTCDKFNFIFKDFHKAGFITMLSEDFPQKGAFHYRLNGFINEPTSWYLRPFWLAQTPSPKCDVEYNNILLKTFTETFEDIPKLSLVMNSEIAHGNINNLKLIDNDILEIINYFKMPERINHTILIIFGDHGERISEFRLTTQGKLEERLPFFSITLPVNFKEKYSNLFTALKKNSKVLTNHFDVYATLQHMISYPDFPKKKFIGQSLFTEINPELRTCKSSGVADHWCPCLKYENISVTDTKVKMVAKTIVDFINKVLSKNEKAAILCANLTLNIIISSGLKTLKNEVKNFKKTERNKECDSCGVVYNTSSVAKEYYEVVFTVNPSNGTFEANADVLPDNTIIVDENISRINRYGNHPHCIMNEFPHLRPYCYCT</sequence>
<dbReference type="Pfam" id="PF02995">
    <property type="entry name" value="DUF229"/>
    <property type="match status" value="1"/>
</dbReference>
<protein>
    <submittedName>
        <fullName evidence="3">Uncharacterized protein LOC136075863</fullName>
    </submittedName>
</protein>
<gene>
    <name evidence="3" type="primary">LOC136075863</name>
</gene>
<dbReference type="CDD" id="cd16021">
    <property type="entry name" value="ALP_like"/>
    <property type="match status" value="1"/>
</dbReference>
<feature type="transmembrane region" description="Helical" evidence="1">
    <location>
        <begin position="81"/>
        <end position="101"/>
    </location>
</feature>
<keyword evidence="1" id="KW-0812">Transmembrane</keyword>
<dbReference type="RefSeq" id="XP_065645372.1">
    <property type="nucleotide sequence ID" value="XM_065789300.1"/>
</dbReference>
<dbReference type="InterPro" id="IPR017850">
    <property type="entry name" value="Alkaline_phosphatase_core_sf"/>
</dbReference>
<accession>A0ABM4B930</accession>
<keyword evidence="1" id="KW-0472">Membrane</keyword>
<dbReference type="SUPFAM" id="SSF53649">
    <property type="entry name" value="Alkaline phosphatase-like"/>
    <property type="match status" value="1"/>
</dbReference>
<keyword evidence="2" id="KW-1185">Reference proteome</keyword>
<name>A0ABM4B930_HYDVU</name>
<evidence type="ECO:0000313" key="2">
    <source>
        <dbReference type="Proteomes" id="UP001652625"/>
    </source>
</evidence>
<organism evidence="2 3">
    <name type="scientific">Hydra vulgaris</name>
    <name type="common">Hydra</name>
    <name type="synonym">Hydra attenuata</name>
    <dbReference type="NCBI Taxonomy" id="6087"/>
    <lineage>
        <taxon>Eukaryota</taxon>
        <taxon>Metazoa</taxon>
        <taxon>Cnidaria</taxon>
        <taxon>Hydrozoa</taxon>
        <taxon>Hydroidolina</taxon>
        <taxon>Anthoathecata</taxon>
        <taxon>Aplanulata</taxon>
        <taxon>Hydridae</taxon>
        <taxon>Hydra</taxon>
    </lineage>
</organism>
<keyword evidence="1" id="KW-1133">Transmembrane helix</keyword>
<reference evidence="2" key="1">
    <citation type="submission" date="2025-05" db="UniProtKB">
        <authorList>
            <consortium name="RefSeq"/>
        </authorList>
    </citation>
    <scope>NUCLEOTIDE SEQUENCE [LARGE SCALE GENOMIC DNA]</scope>
</reference>
<dbReference type="InterPro" id="IPR004245">
    <property type="entry name" value="DUF229"/>
</dbReference>
<evidence type="ECO:0000313" key="3">
    <source>
        <dbReference type="RefSeq" id="XP_065645372.1"/>
    </source>
</evidence>
<reference evidence="3" key="2">
    <citation type="submission" date="2025-08" db="UniProtKB">
        <authorList>
            <consortium name="RefSeq"/>
        </authorList>
    </citation>
    <scope>IDENTIFICATION</scope>
</reference>
<dbReference type="PANTHER" id="PTHR10974:SF1">
    <property type="entry name" value="FI08016P-RELATED"/>
    <property type="match status" value="1"/>
</dbReference>
<dbReference type="Gene3D" id="3.40.720.10">
    <property type="entry name" value="Alkaline Phosphatase, subunit A"/>
    <property type="match status" value="1"/>
</dbReference>